<evidence type="ECO:0000313" key="2">
    <source>
        <dbReference type="EMBL" id="QHT22517.1"/>
    </source>
</evidence>
<protein>
    <submittedName>
        <fullName evidence="2">Uncharacterized protein</fullName>
    </submittedName>
</protein>
<evidence type="ECO:0000256" key="1">
    <source>
        <dbReference type="SAM" id="Phobius"/>
    </source>
</evidence>
<dbReference type="AlphaFoldDB" id="A0A6C0E049"/>
<feature type="transmembrane region" description="Helical" evidence="1">
    <location>
        <begin position="122"/>
        <end position="141"/>
    </location>
</feature>
<feature type="transmembrane region" description="Helical" evidence="1">
    <location>
        <begin position="91"/>
        <end position="110"/>
    </location>
</feature>
<keyword evidence="1" id="KW-0812">Transmembrane</keyword>
<keyword evidence="1" id="KW-1133">Transmembrane helix</keyword>
<name>A0A6C0E049_9ZZZZ</name>
<reference evidence="2" key="1">
    <citation type="journal article" date="2020" name="Nature">
        <title>Giant virus diversity and host interactions through global metagenomics.</title>
        <authorList>
            <person name="Schulz F."/>
            <person name="Roux S."/>
            <person name="Paez-Espino D."/>
            <person name="Jungbluth S."/>
            <person name="Walsh D.A."/>
            <person name="Denef V.J."/>
            <person name="McMahon K.D."/>
            <person name="Konstantinidis K.T."/>
            <person name="Eloe-Fadrosh E.A."/>
            <person name="Kyrpides N.C."/>
            <person name="Woyke T."/>
        </authorList>
    </citation>
    <scope>NUCLEOTIDE SEQUENCE</scope>
    <source>
        <strain evidence="2">GVMAG-M-3300023179-111</strain>
    </source>
</reference>
<keyword evidence="1" id="KW-0472">Membrane</keyword>
<sequence length="145" mass="16469">MNENGNMTQQLLSSQLQTSTPLIDNKKSETLIVDKQKDEPTMITQKDIGDLSSVQLPYDKTLTNNYIEGVGYLYEVKKTIIDEEKETFCSYSLYFVLIIIFFGYIGYYLANNRIIQPELLNGINLGVLVGIIIVSLLWSSISEQN</sequence>
<proteinExistence type="predicted"/>
<dbReference type="EMBL" id="MN739711">
    <property type="protein sequence ID" value="QHT22517.1"/>
    <property type="molecule type" value="Genomic_DNA"/>
</dbReference>
<accession>A0A6C0E049</accession>
<organism evidence="2">
    <name type="scientific">viral metagenome</name>
    <dbReference type="NCBI Taxonomy" id="1070528"/>
    <lineage>
        <taxon>unclassified sequences</taxon>
        <taxon>metagenomes</taxon>
        <taxon>organismal metagenomes</taxon>
    </lineage>
</organism>